<feature type="coiled-coil region" evidence="1">
    <location>
        <begin position="491"/>
        <end position="546"/>
    </location>
</feature>
<dbReference type="GeneID" id="36591583"/>
<dbReference type="AlphaFoldDB" id="A0A2J6T011"/>
<dbReference type="RefSeq" id="XP_024733167.1">
    <property type="nucleotide sequence ID" value="XM_024883506.1"/>
</dbReference>
<feature type="region of interest" description="Disordered" evidence="2">
    <location>
        <begin position="953"/>
        <end position="1093"/>
    </location>
</feature>
<dbReference type="PANTHER" id="PTHR45615">
    <property type="entry name" value="MYOSIN HEAVY CHAIN, NON-MUSCLE"/>
    <property type="match status" value="1"/>
</dbReference>
<gene>
    <name evidence="3" type="ORF">K444DRAFT_632689</name>
</gene>
<accession>A0A2J6T011</accession>
<feature type="compositionally biased region" description="Acidic residues" evidence="2">
    <location>
        <begin position="1038"/>
        <end position="1060"/>
    </location>
</feature>
<dbReference type="InParanoid" id="A0A2J6T011"/>
<feature type="coiled-coil region" evidence="1">
    <location>
        <begin position="337"/>
        <end position="435"/>
    </location>
</feature>
<feature type="compositionally biased region" description="Low complexity" evidence="2">
    <location>
        <begin position="205"/>
        <end position="217"/>
    </location>
</feature>
<protein>
    <submittedName>
        <fullName evidence="3">Uncharacterized protein</fullName>
    </submittedName>
</protein>
<dbReference type="OrthoDB" id="3542551at2759"/>
<keyword evidence="4" id="KW-1185">Reference proteome</keyword>
<dbReference type="EMBL" id="KZ613848">
    <property type="protein sequence ID" value="PMD56263.1"/>
    <property type="molecule type" value="Genomic_DNA"/>
</dbReference>
<sequence length="1093" mass="121829">MTSKKKKARREFIRQLTEEIFSRSSPSTTQPWSSSPLPTMSSRRDSPPQRGRPVSPPRGPRSDHTGFNFTSATWKPPREYGERHRERSHSRSRSPSRDRRRPSERDDSYDYREEVRVRGAECYRPRYDDTPTRPSLKDSRRPSSGGSGHSSPLSKSELGPPSKTSIPSGLSKQQQERPKASVEAPASGTGSTKPADSWQNRAMNAPVSLPAAPAPVAKMPPLSEETLAEAMQALGGIFEQLINEATTISALKSQHYAAKKRAEKRTSEYEKSKSHHDGFPSIKESQTASKVKAEKDLKTITDKVNEKQSLLTGLAVKAAEKLIPALVAQGGGTTERENLQQQRIDSLEKKIEKLANDQRTILEEQRKANQTLEEKRQALAKTVDEKHQALKNTVQAVQGQSSSTQHRLETDMAKVEKVVQEAKDSNQAIESLKMDLLKAKGDAARVSIDNTQLSSSLKAQGQQVEALNARIKEIDAIQTELKGIATVPKAARDTEVQIDSLNDRFSKIKDQNSGLVSHITELAKAQKQFRENSALLQRRVEDIEQRPNPATFDTRLQKLENPRDVRDPGTKKDLDALEGRVRQLERTPPAQHPLPTKFSSEALDARVEALEKAGNRRTALEANVDQRLTGLEVDIANLRSADFDDVKKRIIEVETQQRRASAVTASNSQATPATAANIQPQLDTLREQIDELKEWQQVHDTTWTGVLNEQIEEESKRLQTRISSLEAKSSQLSSSLEERPQVAFDEVQKIYIVQSAAETVVAKFRTKPDLLPFNVDKTLNIVNQALVPMHTSIEATNLSLGNLQWRVDNINTLEVSKHALGQLYELHPDLQKIEALMVGFKADLAGYKTDMQAKTVQIEELREKMNALQGIIRNLEAMQDQKTAEAMTRHYHELRKEVESLTDGGIDISKKVTTVATELEKVVKKVSDFRNEYNDNLQVSANKFGQLQNDLDEKMDKSKEARRPSPAVSHKSNGTGLGPRPSSSSIGNRQPSVSSVNSNKKRKLDNPTSAKTNGVRPGSSASRSPQAHKRQRKHFAEDDPEADPDYNEEIPEPGVSDDEDIKPLRKESTGHPKGKPMETAKTSMKIIVLTDSE</sequence>
<keyword evidence="1" id="KW-0175">Coiled coil</keyword>
<feature type="compositionally biased region" description="Polar residues" evidence="2">
    <location>
        <begin position="981"/>
        <end position="991"/>
    </location>
</feature>
<feature type="compositionally biased region" description="Basic and acidic residues" evidence="2">
    <location>
        <begin position="1061"/>
        <end position="1078"/>
    </location>
</feature>
<feature type="region of interest" description="Disordered" evidence="2">
    <location>
        <begin position="256"/>
        <end position="294"/>
    </location>
</feature>
<evidence type="ECO:0000256" key="1">
    <source>
        <dbReference type="SAM" id="Coils"/>
    </source>
</evidence>
<organism evidence="3 4">
    <name type="scientific">Hyaloscypha bicolor E</name>
    <dbReference type="NCBI Taxonomy" id="1095630"/>
    <lineage>
        <taxon>Eukaryota</taxon>
        <taxon>Fungi</taxon>
        <taxon>Dikarya</taxon>
        <taxon>Ascomycota</taxon>
        <taxon>Pezizomycotina</taxon>
        <taxon>Leotiomycetes</taxon>
        <taxon>Helotiales</taxon>
        <taxon>Hyaloscyphaceae</taxon>
        <taxon>Hyaloscypha</taxon>
        <taxon>Hyaloscypha bicolor</taxon>
    </lineage>
</organism>
<feature type="compositionally biased region" description="Basic and acidic residues" evidence="2">
    <location>
        <begin position="76"/>
        <end position="85"/>
    </location>
</feature>
<feature type="compositionally biased region" description="Polar residues" evidence="2">
    <location>
        <begin position="188"/>
        <end position="202"/>
    </location>
</feature>
<feature type="compositionally biased region" description="Polar residues" evidence="2">
    <location>
        <begin position="162"/>
        <end position="173"/>
    </location>
</feature>
<feature type="coiled-coil region" evidence="1">
    <location>
        <begin position="844"/>
        <end position="881"/>
    </location>
</feature>
<feature type="compositionally biased region" description="Basic and acidic residues" evidence="2">
    <location>
        <begin position="95"/>
        <end position="141"/>
    </location>
</feature>
<proteinExistence type="predicted"/>
<feature type="region of interest" description="Disordered" evidence="2">
    <location>
        <begin position="17"/>
        <end position="217"/>
    </location>
</feature>
<evidence type="ECO:0000256" key="2">
    <source>
        <dbReference type="SAM" id="MobiDB-lite"/>
    </source>
</evidence>
<evidence type="ECO:0000313" key="4">
    <source>
        <dbReference type="Proteomes" id="UP000235371"/>
    </source>
</evidence>
<dbReference type="Gene3D" id="1.10.287.1490">
    <property type="match status" value="1"/>
</dbReference>
<feature type="compositionally biased region" description="Basic and acidic residues" evidence="2">
    <location>
        <begin position="953"/>
        <end position="963"/>
    </location>
</feature>
<evidence type="ECO:0000313" key="3">
    <source>
        <dbReference type="EMBL" id="PMD56263.1"/>
    </source>
</evidence>
<dbReference type="Proteomes" id="UP000235371">
    <property type="component" value="Unassembled WGS sequence"/>
</dbReference>
<feature type="compositionally biased region" description="Basic and acidic residues" evidence="2">
    <location>
        <begin position="264"/>
        <end position="278"/>
    </location>
</feature>
<dbReference type="PANTHER" id="PTHR45615:SF80">
    <property type="entry name" value="GRIP DOMAIN-CONTAINING PROTEIN"/>
    <property type="match status" value="1"/>
</dbReference>
<name>A0A2J6T011_9HELO</name>
<feature type="compositionally biased region" description="Low complexity" evidence="2">
    <location>
        <begin position="22"/>
        <end position="39"/>
    </location>
</feature>
<dbReference type="STRING" id="1095630.A0A2J6T011"/>
<reference evidence="3 4" key="1">
    <citation type="submission" date="2016-04" db="EMBL/GenBank/DDBJ databases">
        <title>A degradative enzymes factory behind the ericoid mycorrhizal symbiosis.</title>
        <authorList>
            <consortium name="DOE Joint Genome Institute"/>
            <person name="Martino E."/>
            <person name="Morin E."/>
            <person name="Grelet G."/>
            <person name="Kuo A."/>
            <person name="Kohler A."/>
            <person name="Daghino S."/>
            <person name="Barry K."/>
            <person name="Choi C."/>
            <person name="Cichocki N."/>
            <person name="Clum A."/>
            <person name="Copeland A."/>
            <person name="Hainaut M."/>
            <person name="Haridas S."/>
            <person name="Labutti K."/>
            <person name="Lindquist E."/>
            <person name="Lipzen A."/>
            <person name="Khouja H.-R."/>
            <person name="Murat C."/>
            <person name="Ohm R."/>
            <person name="Olson A."/>
            <person name="Spatafora J."/>
            <person name="Veneault-Fourrey C."/>
            <person name="Henrissat B."/>
            <person name="Grigoriev I."/>
            <person name="Martin F."/>
            <person name="Perotto S."/>
        </authorList>
    </citation>
    <scope>NUCLEOTIDE SEQUENCE [LARGE SCALE GENOMIC DNA]</scope>
    <source>
        <strain evidence="3 4">E</strain>
    </source>
</reference>